<proteinExistence type="predicted"/>
<protein>
    <recommendedName>
        <fullName evidence="4">Glycosyltransferase RgtA/B/C/D-like domain-containing protein</fullName>
    </recommendedName>
</protein>
<feature type="transmembrane region" description="Helical" evidence="1">
    <location>
        <begin position="213"/>
        <end position="231"/>
    </location>
</feature>
<feature type="transmembrane region" description="Helical" evidence="1">
    <location>
        <begin position="137"/>
        <end position="155"/>
    </location>
</feature>
<sequence>MSTTAPSAPRTAAERIAIVAFALVYLIVFNRTLPHGDAQRVVRQIESAELLWNPNHLLLEPIGYYFHALLTALGLALDPLASFEILSGIATLISLTIFHAALLRAGIASPATRLLCVGGLFASHTFLTLTVNQYYVIVQMPMLMGVIYYYVDFLAAARRGQSRERNLYYIGLLLAGAVGVMFNNLPLAIVAGVVVGFSGAGMRPWQPRYTLKLWASAAALGFPIFIAGYLLSGTDAAFHTWLTAYQGDASSRLNELYGLDLTVTGLIEATALVGFNALLGATLATAGLGTVLKVLAFSQPFEFIPNYGTIALSLLLAPAVVAFVMGVAWFAFRRALSEPLVRFLLAWVLVYLAFNFLWVAGDDIFWGQILPAVWMLAMLGQGVMPQVTFATGLATPSWGRRQWRRFALMAFVPALLVVNTATAVQPMSDRSFLEKQRQHAELLHPGDMEIIPGWDQRKWMQLGEEAGNVRKLVLMNMALAKEGTPEHISRAPEQIEAQLNAGGRVIVARLYDKDHDLMPWYALAEMGWPRQRIQQLLSGFCHRPVATIGDVVFHELHRCDSRPQTSTTPDKPLATATG</sequence>
<feature type="transmembrane region" description="Helical" evidence="1">
    <location>
        <begin position="12"/>
        <end position="30"/>
    </location>
</feature>
<name>A0ABS1WZ17_9GAMM</name>
<reference evidence="2 3" key="1">
    <citation type="journal article" date="2021" name="Int. J. Syst. Evol. Microbiol.">
        <title>Steroidobacter gossypii sp. nov., isolated from soil of cotton cropping field.</title>
        <authorList>
            <person name="Huang R."/>
            <person name="Yang S."/>
            <person name="Zhen C."/>
            <person name="Liu W."/>
        </authorList>
    </citation>
    <scope>NUCLEOTIDE SEQUENCE [LARGE SCALE GENOMIC DNA]</scope>
    <source>
        <strain evidence="2 3">S1-65</strain>
    </source>
</reference>
<evidence type="ECO:0000313" key="3">
    <source>
        <dbReference type="Proteomes" id="UP000661077"/>
    </source>
</evidence>
<dbReference type="EMBL" id="JAEVLS010000003">
    <property type="protein sequence ID" value="MBM0106223.1"/>
    <property type="molecule type" value="Genomic_DNA"/>
</dbReference>
<evidence type="ECO:0008006" key="4">
    <source>
        <dbReference type="Google" id="ProtNLM"/>
    </source>
</evidence>
<gene>
    <name evidence="2" type="ORF">JM946_15935</name>
</gene>
<feature type="transmembrane region" description="Helical" evidence="1">
    <location>
        <begin position="167"/>
        <end position="193"/>
    </location>
</feature>
<evidence type="ECO:0000313" key="2">
    <source>
        <dbReference type="EMBL" id="MBM0106223.1"/>
    </source>
</evidence>
<feature type="transmembrane region" description="Helical" evidence="1">
    <location>
        <begin position="339"/>
        <end position="360"/>
    </location>
</feature>
<dbReference type="Proteomes" id="UP000661077">
    <property type="component" value="Unassembled WGS sequence"/>
</dbReference>
<accession>A0ABS1WZ17</accession>
<keyword evidence="3" id="KW-1185">Reference proteome</keyword>
<feature type="transmembrane region" description="Helical" evidence="1">
    <location>
        <begin position="310"/>
        <end position="332"/>
    </location>
</feature>
<evidence type="ECO:0000256" key="1">
    <source>
        <dbReference type="SAM" id="Phobius"/>
    </source>
</evidence>
<keyword evidence="1" id="KW-1133">Transmembrane helix</keyword>
<feature type="transmembrane region" description="Helical" evidence="1">
    <location>
        <begin position="406"/>
        <end position="424"/>
    </location>
</feature>
<organism evidence="2 3">
    <name type="scientific">Steroidobacter gossypii</name>
    <dbReference type="NCBI Taxonomy" id="2805490"/>
    <lineage>
        <taxon>Bacteria</taxon>
        <taxon>Pseudomonadati</taxon>
        <taxon>Pseudomonadota</taxon>
        <taxon>Gammaproteobacteria</taxon>
        <taxon>Steroidobacterales</taxon>
        <taxon>Steroidobacteraceae</taxon>
        <taxon>Steroidobacter</taxon>
    </lineage>
</organism>
<feature type="transmembrane region" description="Helical" evidence="1">
    <location>
        <begin position="372"/>
        <end position="394"/>
    </location>
</feature>
<keyword evidence="1" id="KW-0812">Transmembrane</keyword>
<feature type="transmembrane region" description="Helical" evidence="1">
    <location>
        <begin position="83"/>
        <end position="102"/>
    </location>
</feature>
<feature type="transmembrane region" description="Helical" evidence="1">
    <location>
        <begin position="114"/>
        <end position="131"/>
    </location>
</feature>
<comment type="caution">
    <text evidence="2">The sequence shown here is derived from an EMBL/GenBank/DDBJ whole genome shotgun (WGS) entry which is preliminary data.</text>
</comment>
<keyword evidence="1" id="KW-0472">Membrane</keyword>
<feature type="transmembrane region" description="Helical" evidence="1">
    <location>
        <begin position="277"/>
        <end position="298"/>
    </location>
</feature>